<dbReference type="Gramene" id="TraesLDM3A03G01464560.1">
    <property type="protein sequence ID" value="TraesLDM3A03G01464560.1"/>
    <property type="gene ID" value="TraesLDM3A03G01464560"/>
</dbReference>
<name>A0A3B6ELD0_WHEAT</name>
<proteinExistence type="predicted"/>
<dbReference type="AlphaFoldDB" id="A0A3B6ELD0"/>
<dbReference type="Gramene" id="TraesARI3A03G01485550.1">
    <property type="protein sequence ID" value="TraesARI3A03G01485550.1"/>
    <property type="gene ID" value="TraesARI3A03G01485550"/>
</dbReference>
<dbReference type="Gramene" id="TraesLAC3A03G01407920.1">
    <property type="protein sequence ID" value="TraesLAC3A03G01407920.1"/>
    <property type="gene ID" value="TraesLAC3A03G01407920"/>
</dbReference>
<dbReference type="Gramene" id="TraesCS3A03G0865500.1">
    <property type="protein sequence ID" value="TraesCS3A03G0865500.1.CDS"/>
    <property type="gene ID" value="TraesCS3A03G0865500"/>
</dbReference>
<dbReference type="Gramene" id="TraesCAD_scaffold_000450_01G000200.1">
    <property type="protein sequence ID" value="TraesCAD_scaffold_000450_01G000200.1"/>
    <property type="gene ID" value="TraesCAD_scaffold_000450_01G000200"/>
</dbReference>
<keyword evidence="2" id="KW-1185">Reference proteome</keyword>
<organism evidence="1">
    <name type="scientific">Triticum aestivum</name>
    <name type="common">Wheat</name>
    <dbReference type="NCBI Taxonomy" id="4565"/>
    <lineage>
        <taxon>Eukaryota</taxon>
        <taxon>Viridiplantae</taxon>
        <taxon>Streptophyta</taxon>
        <taxon>Embryophyta</taxon>
        <taxon>Tracheophyta</taxon>
        <taxon>Spermatophyta</taxon>
        <taxon>Magnoliopsida</taxon>
        <taxon>Liliopsida</taxon>
        <taxon>Poales</taxon>
        <taxon>Poaceae</taxon>
        <taxon>BOP clade</taxon>
        <taxon>Pooideae</taxon>
        <taxon>Triticodae</taxon>
        <taxon>Triticeae</taxon>
        <taxon>Triticinae</taxon>
        <taxon>Triticum</taxon>
    </lineage>
</organism>
<sequence>MTVLPAPLPHSRVSLHVAAWMSGEVVPRWLDGVQVQPRRPLITGSATTSLGDLQLPPAPQFLFAEFFN</sequence>
<protein>
    <submittedName>
        <fullName evidence="1">Uncharacterized protein</fullName>
    </submittedName>
</protein>
<dbReference type="EnsemblPlants" id="TraesCS3A02G364000.1">
    <property type="protein sequence ID" value="TraesCS3A02G364000.1"/>
    <property type="gene ID" value="TraesCS3A02G364000"/>
</dbReference>
<evidence type="ECO:0000313" key="1">
    <source>
        <dbReference type="EnsemblPlants" id="TraesCS3A02G364000.1"/>
    </source>
</evidence>
<dbReference type="Gramene" id="TraesJUL3A03G01476450.1">
    <property type="protein sequence ID" value="TraesJUL3A03G01476450.1"/>
    <property type="gene ID" value="TraesJUL3A03G01476450"/>
</dbReference>
<reference evidence="1" key="1">
    <citation type="submission" date="2018-08" db="EMBL/GenBank/DDBJ databases">
        <authorList>
            <person name="Rossello M."/>
        </authorList>
    </citation>
    <scope>NUCLEOTIDE SEQUENCE [LARGE SCALE GENOMIC DNA]</scope>
    <source>
        <strain evidence="1">cv. Chinese Spring</strain>
    </source>
</reference>
<reference evidence="1" key="2">
    <citation type="submission" date="2018-10" db="UniProtKB">
        <authorList>
            <consortium name="EnsemblPlants"/>
        </authorList>
    </citation>
    <scope>IDENTIFICATION</scope>
</reference>
<accession>A0A3B6ELD0</accession>
<dbReference type="Gramene" id="TraesJAG3A03G01472730.1">
    <property type="protein sequence ID" value="TraesJAG3A03G01472730.1"/>
    <property type="gene ID" value="TraesJAG3A03G01472730"/>
</dbReference>
<dbReference type="Gramene" id="TraesNOR3A03G01484830.1">
    <property type="protein sequence ID" value="TraesNOR3A03G01484830.1"/>
    <property type="gene ID" value="TraesNOR3A03G01484830"/>
</dbReference>
<dbReference type="Proteomes" id="UP000019116">
    <property type="component" value="Chromosome 3A"/>
</dbReference>
<dbReference type="Gramene" id="TraesSTA3A03G01455550.1">
    <property type="protein sequence ID" value="TraesSTA3A03G01455550.1"/>
    <property type="gene ID" value="TraesSTA3A03G01455550"/>
</dbReference>
<dbReference type="Gramene" id="TraesCS3A02G364000.1">
    <property type="protein sequence ID" value="TraesCS3A02G364000.1"/>
    <property type="gene ID" value="TraesCS3A02G364000"/>
</dbReference>
<evidence type="ECO:0000313" key="2">
    <source>
        <dbReference type="Proteomes" id="UP000019116"/>
    </source>
</evidence>